<evidence type="ECO:0000256" key="1">
    <source>
        <dbReference type="ARBA" id="ARBA00004571"/>
    </source>
</evidence>
<evidence type="ECO:0000256" key="2">
    <source>
        <dbReference type="ARBA" id="ARBA00022448"/>
    </source>
</evidence>
<dbReference type="InterPro" id="IPR012910">
    <property type="entry name" value="Plug_dom"/>
</dbReference>
<name>A0ABV9PG47_9FLAO</name>
<keyword evidence="10" id="KW-1185">Reference proteome</keyword>
<gene>
    <name evidence="9" type="ORF">ACFO5S_16330</name>
</gene>
<dbReference type="NCBIfam" id="TIGR04057">
    <property type="entry name" value="SusC_RagA_signa"/>
    <property type="match status" value="1"/>
</dbReference>
<organism evidence="9 10">
    <name type="scientific">Flavobacterium branchiicola</name>
    <dbReference type="NCBI Taxonomy" id="1114875"/>
    <lineage>
        <taxon>Bacteria</taxon>
        <taxon>Pseudomonadati</taxon>
        <taxon>Bacteroidota</taxon>
        <taxon>Flavobacteriia</taxon>
        <taxon>Flavobacteriales</taxon>
        <taxon>Flavobacteriaceae</taxon>
        <taxon>Flavobacterium</taxon>
    </lineage>
</organism>
<evidence type="ECO:0000256" key="3">
    <source>
        <dbReference type="ARBA" id="ARBA00022452"/>
    </source>
</evidence>
<dbReference type="InterPro" id="IPR039426">
    <property type="entry name" value="TonB-dep_rcpt-like"/>
</dbReference>
<dbReference type="NCBIfam" id="TIGR04056">
    <property type="entry name" value="OMP_RagA_SusC"/>
    <property type="match status" value="1"/>
</dbReference>
<dbReference type="InterPro" id="IPR008969">
    <property type="entry name" value="CarboxyPept-like_regulatory"/>
</dbReference>
<dbReference type="EMBL" id="JBHSGV010000006">
    <property type="protein sequence ID" value="MFC4749022.1"/>
    <property type="molecule type" value="Genomic_DNA"/>
</dbReference>
<dbReference type="SUPFAM" id="SSF49464">
    <property type="entry name" value="Carboxypeptidase regulatory domain-like"/>
    <property type="match status" value="1"/>
</dbReference>
<dbReference type="Gene3D" id="2.40.170.20">
    <property type="entry name" value="TonB-dependent receptor, beta-barrel domain"/>
    <property type="match status" value="1"/>
</dbReference>
<evidence type="ECO:0000313" key="9">
    <source>
        <dbReference type="EMBL" id="MFC4749022.1"/>
    </source>
</evidence>
<evidence type="ECO:0000256" key="6">
    <source>
        <dbReference type="ARBA" id="ARBA00023237"/>
    </source>
</evidence>
<accession>A0ABV9PG47</accession>
<evidence type="ECO:0000256" key="4">
    <source>
        <dbReference type="ARBA" id="ARBA00022692"/>
    </source>
</evidence>
<dbReference type="RefSeq" id="WP_213258958.1">
    <property type="nucleotide sequence ID" value="NZ_JAGYWA010000006.1"/>
</dbReference>
<dbReference type="Gene3D" id="2.60.40.1120">
    <property type="entry name" value="Carboxypeptidase-like, regulatory domain"/>
    <property type="match status" value="1"/>
</dbReference>
<proteinExistence type="inferred from homology"/>
<dbReference type="Gene3D" id="2.170.130.10">
    <property type="entry name" value="TonB-dependent receptor, plug domain"/>
    <property type="match status" value="1"/>
</dbReference>
<dbReference type="Pfam" id="PF07715">
    <property type="entry name" value="Plug"/>
    <property type="match status" value="1"/>
</dbReference>
<dbReference type="Pfam" id="PF13715">
    <property type="entry name" value="CarbopepD_reg_2"/>
    <property type="match status" value="1"/>
</dbReference>
<dbReference type="InterPro" id="IPR023996">
    <property type="entry name" value="TonB-dep_OMP_SusC/RagA"/>
</dbReference>
<evidence type="ECO:0000256" key="7">
    <source>
        <dbReference type="PROSITE-ProRule" id="PRU01360"/>
    </source>
</evidence>
<feature type="domain" description="TonB-dependent receptor plug" evidence="8">
    <location>
        <begin position="114"/>
        <end position="221"/>
    </location>
</feature>
<keyword evidence="4 7" id="KW-0812">Transmembrane</keyword>
<dbReference type="Proteomes" id="UP001595935">
    <property type="component" value="Unassembled WGS sequence"/>
</dbReference>
<dbReference type="InterPro" id="IPR023997">
    <property type="entry name" value="TonB-dep_OMP_SusC/RagA_CS"/>
</dbReference>
<keyword evidence="2 7" id="KW-0813">Transport</keyword>
<sequence>MKKKIKGLLVLVFVITTQLIFAQERVISGVVSDAMGPVPGINVLVKGTKNGVQTDFDGKYSIKAKTGDILMFSYMGMEDVTITVGTASVVNAKMKEGGKELDEVVVVAYGTAKKTSYTGSATQIKSDQLEDRPLTNALSVLEGATSGVQIQSSSGQPGAAPEVRIRGFSSVNGSNNPLYIVDGVPYAGDISNLNSSDIESLSVLKDASSTSLYGSKAANGVVIITTKSGKSEKDKFTLNLSTGITSRSIKEYNRVDAFAYYPLEWEAIRNSRPMGNQAQIDVANAYASARVPVVLVTNPFNVPNASIVGTDGKLNADAQLLYPQDLNWAKQLERAGVRKNVDFSYQGKSEKSNYFASLGYLDEEGYLRNSGFERTTGRLNLNTSLKQWFKTGINMSGTITNSKLSSTNPLENTSSFNNPFMTIRTMGPIYPVFDHTANGDYVLDVNGDRVYSTSRGSGAANGRNVVYETLNNTDSGKGLALSARTFFDINFTKDLKFTTNASIDKTYFDRTYSYNTEIGDGAPTGLMDKDSKVLTGITYNQLLNYSKKIGEHSFNALLGHESFDYETNWTSSTKTGQVVPDIIEFVNYTTVTNLTSFTRNYATESYFSRVGYDYMSKYIFSGSFRRDGSSKFAKDNRWGNFWSLGGAWVISKENFLKNASWINDLKLRASIGQVGNDSHTIGDKNDADIKIGGLNYYVSQNTFSLGKDNGSEGGIVTYAQGATDLKWEVNTQKDVAVEFGLFKNRLKGSLEYYNRNTDGLIFAVPNPLSSGLDERIENIGSMVNKGFELSLDGVILKSNDFAWSLNINASTINNKITSLPQGEIISGSKKLSVGHSIYDYWLRDWYGVDSNDGYALYVVDPKFINATDGTVRVVNGVDVTTDQNKALYHYAGSAIPDLFGSFGNTFTYKGLKLDILCSYQIGGKMYDTNYSALMHSGNNYGAALSTDILRRWQKPGDVTDVPRLDVSRNPQSSAGSDRWLIGSDYLALRQINLSYKVPAEFISRLEIDNALVYINGENLLLFTKRQGMDPTQTFNGTTQNRYIPSRIITLGLNLNF</sequence>
<keyword evidence="6 7" id="KW-0998">Cell outer membrane</keyword>
<protein>
    <submittedName>
        <fullName evidence="9">SusC/RagA family TonB-linked outer membrane protein</fullName>
    </submittedName>
</protein>
<evidence type="ECO:0000313" key="10">
    <source>
        <dbReference type="Proteomes" id="UP001595935"/>
    </source>
</evidence>
<dbReference type="SUPFAM" id="SSF56935">
    <property type="entry name" value="Porins"/>
    <property type="match status" value="1"/>
</dbReference>
<comment type="caution">
    <text evidence="9">The sequence shown here is derived from an EMBL/GenBank/DDBJ whole genome shotgun (WGS) entry which is preliminary data.</text>
</comment>
<evidence type="ECO:0000256" key="5">
    <source>
        <dbReference type="ARBA" id="ARBA00023136"/>
    </source>
</evidence>
<dbReference type="InterPro" id="IPR036942">
    <property type="entry name" value="Beta-barrel_TonB_sf"/>
</dbReference>
<comment type="similarity">
    <text evidence="7">Belongs to the TonB-dependent receptor family.</text>
</comment>
<reference evidence="10" key="1">
    <citation type="journal article" date="2019" name="Int. J. Syst. Evol. Microbiol.">
        <title>The Global Catalogue of Microorganisms (GCM) 10K type strain sequencing project: providing services to taxonomists for standard genome sequencing and annotation.</title>
        <authorList>
            <consortium name="The Broad Institute Genomics Platform"/>
            <consortium name="The Broad Institute Genome Sequencing Center for Infectious Disease"/>
            <person name="Wu L."/>
            <person name="Ma J."/>
        </authorList>
    </citation>
    <scope>NUCLEOTIDE SEQUENCE [LARGE SCALE GENOMIC DNA]</scope>
    <source>
        <strain evidence="10">WYCCWR 13023</strain>
    </source>
</reference>
<comment type="subcellular location">
    <subcellularLocation>
        <location evidence="1 7">Cell outer membrane</location>
        <topology evidence="1 7">Multi-pass membrane protein</topology>
    </subcellularLocation>
</comment>
<dbReference type="InterPro" id="IPR037066">
    <property type="entry name" value="Plug_dom_sf"/>
</dbReference>
<keyword evidence="3 7" id="KW-1134">Transmembrane beta strand</keyword>
<evidence type="ECO:0000259" key="8">
    <source>
        <dbReference type="Pfam" id="PF07715"/>
    </source>
</evidence>
<dbReference type="PROSITE" id="PS52016">
    <property type="entry name" value="TONB_DEPENDENT_REC_3"/>
    <property type="match status" value="1"/>
</dbReference>
<keyword evidence="5 7" id="KW-0472">Membrane</keyword>